<evidence type="ECO:0000313" key="1">
    <source>
        <dbReference type="EMBL" id="RPD52539.1"/>
    </source>
</evidence>
<reference evidence="1" key="1">
    <citation type="journal article" date="2018" name="Genome Biol. Evol.">
        <title>Genomics and development of Lentinus tigrinus, a white-rot wood-decaying mushroom with dimorphic fruiting bodies.</title>
        <authorList>
            <person name="Wu B."/>
            <person name="Xu Z."/>
            <person name="Knudson A."/>
            <person name="Carlson A."/>
            <person name="Chen N."/>
            <person name="Kovaka S."/>
            <person name="LaButti K."/>
            <person name="Lipzen A."/>
            <person name="Pennachio C."/>
            <person name="Riley R."/>
            <person name="Schakwitz W."/>
            <person name="Umezawa K."/>
            <person name="Ohm R.A."/>
            <person name="Grigoriev I.V."/>
            <person name="Nagy L.G."/>
            <person name="Gibbons J."/>
            <person name="Hibbett D."/>
        </authorList>
    </citation>
    <scope>NUCLEOTIDE SEQUENCE [LARGE SCALE GENOMIC DNA]</scope>
    <source>
        <strain evidence="1">ALCF2SS1-6</strain>
    </source>
</reference>
<accession>A0A5C2RNP7</accession>
<sequence length="287" mass="31844">MTCLSRMMHLPPKLRKAKATNPLNRYKQVGPFIFWNLSHALLSPPHYETSMYGAANAYLSGIFPLDRYFMIKPQGMIRPLLDAEAAVGNATVQSKPSLAVFSASLAKADKLLSDTNEGGTTSALEGVQEDDEDDAAANILDTSIGSYLGGHLARGQGKREVGKDFVDFVVVKVVVSDADSKVHIPLVLIEMKKTYVERDSRAAEDQLSRYMEDMARQPTCPKDLVGYLIQGQMGMRFYLNFNPDGTFDSVERDRLFDILDSDTMTPELIKIALENWDFVQSAPVVQP</sequence>
<organism evidence="1 2">
    <name type="scientific">Lentinus tigrinus ALCF2SS1-6</name>
    <dbReference type="NCBI Taxonomy" id="1328759"/>
    <lineage>
        <taxon>Eukaryota</taxon>
        <taxon>Fungi</taxon>
        <taxon>Dikarya</taxon>
        <taxon>Basidiomycota</taxon>
        <taxon>Agaricomycotina</taxon>
        <taxon>Agaricomycetes</taxon>
        <taxon>Polyporales</taxon>
        <taxon>Polyporaceae</taxon>
        <taxon>Lentinus</taxon>
    </lineage>
</organism>
<dbReference type="AlphaFoldDB" id="A0A5C2RNP7"/>
<keyword evidence="2" id="KW-1185">Reference proteome</keyword>
<evidence type="ECO:0000313" key="2">
    <source>
        <dbReference type="Proteomes" id="UP000313359"/>
    </source>
</evidence>
<protein>
    <submittedName>
        <fullName evidence="1">Uncharacterized protein</fullName>
    </submittedName>
</protein>
<dbReference type="OrthoDB" id="3261569at2759"/>
<proteinExistence type="predicted"/>
<dbReference type="Proteomes" id="UP000313359">
    <property type="component" value="Unassembled WGS sequence"/>
</dbReference>
<gene>
    <name evidence="1" type="ORF">L227DRAFT_617747</name>
</gene>
<dbReference type="EMBL" id="ML122354">
    <property type="protein sequence ID" value="RPD52539.1"/>
    <property type="molecule type" value="Genomic_DNA"/>
</dbReference>
<name>A0A5C2RNP7_9APHY</name>